<dbReference type="EMBL" id="JAGGKV010000005">
    <property type="protein sequence ID" value="MBP1963234.1"/>
    <property type="molecule type" value="Genomic_DNA"/>
</dbReference>
<keyword evidence="4" id="KW-0732">Signal</keyword>
<sequence>MKRRMIAAFCLIGVLLSSNVLPPPMAQAQQVATSDASLAATGKAVSYNGERRLNFNENWRFQRETSGSLTGAQLPSYDDSAWRQLSLPHDWSVELDFNAQSPATHEGGFLDGGTGWYRKTFTLPSTMENKRLSIDFDGVYMNSTAYLNGQLLGTYPYGYNAFTYDVTGKAYTDGRENVLVVKVNNIQPSSRWYSGSGIYRNVYLSVTNPIHVERYGTFVTTPHLENDYKANKAGVNLSTKVKNETSAAAQIKVKSTIVDSAGTAVASVESPEQTVQAGVVANFADHTEIMNPKLWSVDNAYRYKLVTEVTVGGQVVDTYETRLGLRYFTFDPNDGFSLNGQYMKLHGVSMHHDLGALGAATNYRAVERQMQIMKDMGVNAIRVTHNPASPELIEACNNLGLLVVEEAFDAWNQSKKTYDYGRFFSTWGEHDVKEMVDNHKNEPSIIMWSLGNEIYDTTSASGVTTARNLVKWVKEIDTTRPTTIGEDKTRGDKVNVTALNANIKAIFDAVDIVGLNYSENNYAGYHQQNPNWVIYGAETSSATRSRGVYTHPNQSNQSTTYADMQQSSYDNDYVGWGRTAEDAWKRDRDLKHVAGQFIWTGFDYIGEPTPYYNSFPAKSSYFGAVDTAGFPKDIFYYYQSQWSDKPMVHLLPHWNWKTGDTVRVLAYTNAQKVELLLNGRSLGERSYESKTTSWGAAYKETSAGKTYLEWSVPYEAGTLEAVAKDASGTIIGRDQVTTAGEPAAIRLTADKQVITADGTDLSFITADIVDSAGRIVPTADNLIQFSLSGSGKLAGVDNGNAASVERYKDNKRKAFSGKALAILQSDKQAGEIVLNATAAGLTGNSVRVITVPAADRDTKTVAGFELIHVSVEVNEAPVLPAAVKVLYSDSSVATKPVTWEQVNPALYAKVGAFDVEGTVEGVTEKVKAKVIVKGAAAVKPYSTVTKVGVSPALPSKVTVLYSDDTTKEKAVIWNAIPADLIAKEGTFVIKGSVAELDLQAEASIRVTGESNSVNIMRSQAGSSYPLLEASFTNPDDKLSHINDGIKSYNDTPVNRWTNWTRTPRNDGDSITVDFGESYSINNLNLFVFTDRDTVVPQSVAVQYWNGSAWVNVDHQVSPTPYVVGQNTITFDAVRTNKLKFHMIASQTNKFVALTEVEVNADKLVMGSTAKLNEISVNGQLLSAFNPDQQSYELSLPYGSKVPELTATAGDHASVTILPAYQLPGTAKIYVTSENGLADAIYTIHMSTEKAKLVSASVTADKTNLVVDDIIDLKVSGTFEGGEVMDLTGSNPTYAFEGNHIKIMNNKLYALKDGTVKVKVTVSYENVTVTTKELTFQIAPSSVEKRMVSLNPVNIVVDKGSAPVLPLTVTANFNVGIPADVNVTWDPIDPALYNKLGEFTVLGTVQGTTLKAMAKVIVKGALSAENITLVVLKNRMPSLPKTVKVFYSDGTEEQKATAWGDIPAGSTGRVGEFDIEGTIAGTGFKAKAHIRVTDEIGSELNISRSKNGYDYPKAEASFTNRGPTSNDFIESINDDVISYEATPQNRWTNWQSTPRQGDWVSITFGDYAPQEYDVDNMEVHWFEDSGTSFPASFKIQYKSGDTWVDVTGLKSVPATPALRQANFYTFDSVKTTSLRLNMVAKPGKSLAITELKIFDKQPKANSEAKVKDILLDGKSILRDFVQTGGSYAYSVNVASTASIPQITGIGEDNTSVTVVPAVTAPGTAKVIAKSEDGKMTLVYTITYHLAQQVQQSTTLTGAEAVPAGTDFTVRFGLSGVTQYVYAQDITLNYDANVMEFVSARPLVDQMQIVRIVKEPAGKIRLIVASEGPGHAVTGTAQVAELTFRAKPLIQDAAGTISVINATLADEKGTETQAVSSSLDIRFTGVVPGVAGDINADGKVSIGDLAMIAAHYGKDSNSPDWQTIKAADVVADGVIDIEDLAWLARKLME</sequence>
<dbReference type="InterPro" id="IPR016134">
    <property type="entry name" value="Dockerin_dom"/>
</dbReference>
<protein>
    <submittedName>
        <fullName evidence="6">Beta-galactosidase</fullName>
        <ecNumber evidence="6">3.2.1.23</ecNumber>
    </submittedName>
</protein>
<dbReference type="InterPro" id="IPR049487">
    <property type="entry name" value="BgaA-like_CBM"/>
</dbReference>
<evidence type="ECO:0000256" key="4">
    <source>
        <dbReference type="SAM" id="SignalP"/>
    </source>
</evidence>
<dbReference type="Gene3D" id="2.60.40.10">
    <property type="entry name" value="Immunoglobulins"/>
    <property type="match status" value="3"/>
</dbReference>
<feature type="signal peptide" evidence="4">
    <location>
        <begin position="1"/>
        <end position="28"/>
    </location>
</feature>
<dbReference type="InterPro" id="IPR051913">
    <property type="entry name" value="GH2_Domain-Containing"/>
</dbReference>
<dbReference type="InterPro" id="IPR002102">
    <property type="entry name" value="Cohesin_dom"/>
</dbReference>
<keyword evidence="3 6" id="KW-0326">Glycosidase</keyword>
<dbReference type="Pfam" id="PF07532">
    <property type="entry name" value="Big_4"/>
    <property type="match status" value="4"/>
</dbReference>
<dbReference type="InterPro" id="IPR006101">
    <property type="entry name" value="Glyco_hydro_2"/>
</dbReference>
<dbReference type="InterPro" id="IPR036439">
    <property type="entry name" value="Dockerin_dom_sf"/>
</dbReference>
<comment type="similarity">
    <text evidence="1">Belongs to the glycosyl hydrolase 2 family.</text>
</comment>
<keyword evidence="7" id="KW-1185">Reference proteome</keyword>
<dbReference type="InterPro" id="IPR036156">
    <property type="entry name" value="Beta-gal/glucu_dom_sf"/>
</dbReference>
<dbReference type="Proteomes" id="UP001519344">
    <property type="component" value="Unassembled WGS sequence"/>
</dbReference>
<dbReference type="GO" id="GO:0004565">
    <property type="term" value="F:beta-galactosidase activity"/>
    <property type="evidence" value="ECO:0007669"/>
    <property type="project" value="UniProtKB-EC"/>
</dbReference>
<dbReference type="Gene3D" id="2.60.120.260">
    <property type="entry name" value="Galactose-binding domain-like"/>
    <property type="match status" value="3"/>
</dbReference>
<feature type="chain" id="PRO_5045992591" evidence="4">
    <location>
        <begin position="29"/>
        <end position="1947"/>
    </location>
</feature>
<dbReference type="InterPro" id="IPR002105">
    <property type="entry name" value="Dockerin_1_rpt"/>
</dbReference>
<name>A0ABS4HZ78_9BACL</name>
<evidence type="ECO:0000256" key="3">
    <source>
        <dbReference type="ARBA" id="ARBA00023295"/>
    </source>
</evidence>
<evidence type="ECO:0000259" key="5">
    <source>
        <dbReference type="PROSITE" id="PS51766"/>
    </source>
</evidence>
<dbReference type="Gene3D" id="3.20.20.80">
    <property type="entry name" value="Glycosidases"/>
    <property type="match status" value="1"/>
</dbReference>
<dbReference type="Pfam" id="PF18565">
    <property type="entry name" value="Glyco_hydro2_C5"/>
    <property type="match status" value="1"/>
</dbReference>
<dbReference type="Pfam" id="PF00963">
    <property type="entry name" value="Cohesin"/>
    <property type="match status" value="1"/>
</dbReference>
<dbReference type="SUPFAM" id="SSF51445">
    <property type="entry name" value="(Trans)glycosidases"/>
    <property type="match status" value="1"/>
</dbReference>
<gene>
    <name evidence="6" type="ORF">J2Z65_002450</name>
</gene>
<dbReference type="CDD" id="cd14256">
    <property type="entry name" value="Dockerin_I"/>
    <property type="match status" value="1"/>
</dbReference>
<dbReference type="InterPro" id="IPR006103">
    <property type="entry name" value="Glyco_hydro_2_cat"/>
</dbReference>
<evidence type="ECO:0000313" key="7">
    <source>
        <dbReference type="Proteomes" id="UP001519344"/>
    </source>
</evidence>
<dbReference type="Pfam" id="PF21606">
    <property type="entry name" value="BgaA-like_CBM"/>
    <property type="match status" value="2"/>
</dbReference>
<dbReference type="Pfam" id="PF02837">
    <property type="entry name" value="Glyco_hydro_2_N"/>
    <property type="match status" value="1"/>
</dbReference>
<organism evidence="6 7">
    <name type="scientific">Paenibacillus aceris</name>
    <dbReference type="NCBI Taxonomy" id="869555"/>
    <lineage>
        <taxon>Bacteria</taxon>
        <taxon>Bacillati</taxon>
        <taxon>Bacillota</taxon>
        <taxon>Bacilli</taxon>
        <taxon>Bacillales</taxon>
        <taxon>Paenibacillaceae</taxon>
        <taxon>Paenibacillus</taxon>
    </lineage>
</organism>
<dbReference type="SUPFAM" id="SSF63446">
    <property type="entry name" value="Type I dockerin domain"/>
    <property type="match status" value="1"/>
</dbReference>
<accession>A0ABS4HZ78</accession>
<evidence type="ECO:0000313" key="6">
    <source>
        <dbReference type="EMBL" id="MBP1963234.1"/>
    </source>
</evidence>
<dbReference type="InterPro" id="IPR018247">
    <property type="entry name" value="EF_Hand_1_Ca_BS"/>
</dbReference>
<dbReference type="Pfam" id="PF00703">
    <property type="entry name" value="Glyco_hydro_2"/>
    <property type="match status" value="1"/>
</dbReference>
<dbReference type="PANTHER" id="PTHR42732:SF1">
    <property type="entry name" value="BETA-MANNOSIDASE"/>
    <property type="match status" value="1"/>
</dbReference>
<dbReference type="InterPro" id="IPR032311">
    <property type="entry name" value="DUF4982"/>
</dbReference>
<dbReference type="CDD" id="cd08547">
    <property type="entry name" value="Type_II_cohesin"/>
    <property type="match status" value="1"/>
</dbReference>
<evidence type="ECO:0000256" key="1">
    <source>
        <dbReference type="ARBA" id="ARBA00007401"/>
    </source>
</evidence>
<dbReference type="RefSeq" id="WP_167066168.1">
    <property type="nucleotide sequence ID" value="NZ_JAAOZR010000045.1"/>
</dbReference>
<dbReference type="EC" id="3.2.1.23" evidence="6"/>
<dbReference type="PANTHER" id="PTHR42732">
    <property type="entry name" value="BETA-GALACTOSIDASE"/>
    <property type="match status" value="1"/>
</dbReference>
<dbReference type="SUPFAM" id="SSF49785">
    <property type="entry name" value="Galactose-binding domain-like"/>
    <property type="match status" value="3"/>
</dbReference>
<dbReference type="InterPro" id="IPR008965">
    <property type="entry name" value="CBM2/CBM3_carb-bd_dom_sf"/>
</dbReference>
<dbReference type="Pfam" id="PF02836">
    <property type="entry name" value="Glyco_hydro_2_C"/>
    <property type="match status" value="1"/>
</dbReference>
<reference evidence="6 7" key="1">
    <citation type="submission" date="2021-03" db="EMBL/GenBank/DDBJ databases">
        <title>Genomic Encyclopedia of Type Strains, Phase IV (KMG-IV): sequencing the most valuable type-strain genomes for metagenomic binning, comparative biology and taxonomic classification.</title>
        <authorList>
            <person name="Goeker M."/>
        </authorList>
    </citation>
    <scope>NUCLEOTIDE SEQUENCE [LARGE SCALE GENOMIC DNA]</scope>
    <source>
        <strain evidence="6 7">DSM 24950</strain>
    </source>
</reference>
<proteinExistence type="inferred from homology"/>
<dbReference type="PROSITE" id="PS51766">
    <property type="entry name" value="DOCKERIN"/>
    <property type="match status" value="1"/>
</dbReference>
<dbReference type="Gene3D" id="1.10.1330.10">
    <property type="entry name" value="Dockerin domain"/>
    <property type="match status" value="1"/>
</dbReference>
<dbReference type="Gene3D" id="2.60.40.680">
    <property type="match status" value="1"/>
</dbReference>
<keyword evidence="2 6" id="KW-0378">Hydrolase</keyword>
<dbReference type="InterPro" id="IPR040605">
    <property type="entry name" value="Glyco_hydro2_dom5"/>
</dbReference>
<dbReference type="InterPro" id="IPR013783">
    <property type="entry name" value="Ig-like_fold"/>
</dbReference>
<evidence type="ECO:0000256" key="2">
    <source>
        <dbReference type="ARBA" id="ARBA00022801"/>
    </source>
</evidence>
<feature type="domain" description="Dockerin" evidence="5">
    <location>
        <begin position="1885"/>
        <end position="1947"/>
    </location>
</feature>
<dbReference type="SUPFAM" id="SSF49303">
    <property type="entry name" value="beta-Galactosidase/glucuronidase domain"/>
    <property type="match status" value="1"/>
</dbReference>
<dbReference type="InterPro" id="IPR011081">
    <property type="entry name" value="Big_4"/>
</dbReference>
<dbReference type="InterPro" id="IPR008979">
    <property type="entry name" value="Galactose-bd-like_sf"/>
</dbReference>
<comment type="caution">
    <text evidence="6">The sequence shown here is derived from an EMBL/GenBank/DDBJ whole genome shotgun (WGS) entry which is preliminary data.</text>
</comment>
<dbReference type="SUPFAM" id="SSF49384">
    <property type="entry name" value="Carbohydrate-binding domain"/>
    <property type="match status" value="1"/>
</dbReference>
<dbReference type="PROSITE" id="PS00018">
    <property type="entry name" value="EF_HAND_1"/>
    <property type="match status" value="1"/>
</dbReference>
<dbReference type="Pfam" id="PF16355">
    <property type="entry name" value="DUF4982"/>
    <property type="match status" value="1"/>
</dbReference>
<dbReference type="PRINTS" id="PR00132">
    <property type="entry name" value="GLHYDRLASE2"/>
</dbReference>
<dbReference type="InterPro" id="IPR017853">
    <property type="entry name" value="GH"/>
</dbReference>
<dbReference type="InterPro" id="IPR006102">
    <property type="entry name" value="Ig-like_GH2"/>
</dbReference>
<dbReference type="Pfam" id="PF00404">
    <property type="entry name" value="Dockerin_1"/>
    <property type="match status" value="1"/>
</dbReference>
<dbReference type="InterPro" id="IPR006104">
    <property type="entry name" value="Glyco_hydro_2_N"/>
</dbReference>